<sequence>MTNHSSYLEISFTYFIIPSKTSTPKLKMKISYQNTYWIFDSEKMRTDVYKWKTETICTNVNPNNNYAGTQVIFEGAVQDATAIGLDNVTVGECLHRLRLTCFFENDVCSWVMSPATVGFTPWEIVRKSEHISPRTQNTLYLQVKPNKGKQYAQLTSPSLIGSNVTHFNMWYFVNDKENVTSTLKIGLQTLHALLWLWTYNQSENGTGLHAQWTKISLNITDIREDSKVRTKLLCINWLPCNKYIYFLRS</sequence>
<evidence type="ECO:0000313" key="2">
    <source>
        <dbReference type="EnsemblMetazoa" id="SMAR003107-PA"/>
    </source>
</evidence>
<dbReference type="Pfam" id="PF00629">
    <property type="entry name" value="MAM"/>
    <property type="match status" value="1"/>
</dbReference>
<dbReference type="SUPFAM" id="SSF49899">
    <property type="entry name" value="Concanavalin A-like lectins/glucanases"/>
    <property type="match status" value="1"/>
</dbReference>
<feature type="domain" description="MAM" evidence="1">
    <location>
        <begin position="101"/>
        <end position="228"/>
    </location>
</feature>
<evidence type="ECO:0000313" key="3">
    <source>
        <dbReference type="Proteomes" id="UP000014500"/>
    </source>
</evidence>
<dbReference type="InterPro" id="IPR013320">
    <property type="entry name" value="ConA-like_dom_sf"/>
</dbReference>
<name>T1IQ01_STRMM</name>
<accession>T1IQ01</accession>
<protein>
    <recommendedName>
        <fullName evidence="1">MAM domain-containing protein</fullName>
    </recommendedName>
</protein>
<reference evidence="2" key="2">
    <citation type="submission" date="2015-02" db="UniProtKB">
        <authorList>
            <consortium name="EnsemblMetazoa"/>
        </authorList>
    </citation>
    <scope>IDENTIFICATION</scope>
</reference>
<dbReference type="EnsemblMetazoa" id="SMAR003107-RA">
    <property type="protein sequence ID" value="SMAR003107-PA"/>
    <property type="gene ID" value="SMAR003107"/>
</dbReference>
<dbReference type="HOGENOM" id="CLU_1116945_0_0_1"/>
<dbReference type="InterPro" id="IPR000998">
    <property type="entry name" value="MAM_dom"/>
</dbReference>
<reference evidence="3" key="1">
    <citation type="submission" date="2011-05" db="EMBL/GenBank/DDBJ databases">
        <authorList>
            <person name="Richards S.R."/>
            <person name="Qu J."/>
            <person name="Jiang H."/>
            <person name="Jhangiani S.N."/>
            <person name="Agravi P."/>
            <person name="Goodspeed R."/>
            <person name="Gross S."/>
            <person name="Mandapat C."/>
            <person name="Jackson L."/>
            <person name="Mathew T."/>
            <person name="Pu L."/>
            <person name="Thornton R."/>
            <person name="Saada N."/>
            <person name="Wilczek-Boney K.B."/>
            <person name="Lee S."/>
            <person name="Kovar C."/>
            <person name="Wu Y."/>
            <person name="Scherer S.E."/>
            <person name="Worley K.C."/>
            <person name="Muzny D.M."/>
            <person name="Gibbs R."/>
        </authorList>
    </citation>
    <scope>NUCLEOTIDE SEQUENCE</scope>
    <source>
        <strain evidence="3">Brora</strain>
    </source>
</reference>
<dbReference type="EMBL" id="JH431273">
    <property type="status" value="NOT_ANNOTATED_CDS"/>
    <property type="molecule type" value="Genomic_DNA"/>
</dbReference>
<keyword evidence="3" id="KW-1185">Reference proteome</keyword>
<dbReference type="Gene3D" id="2.60.120.200">
    <property type="match status" value="1"/>
</dbReference>
<proteinExistence type="predicted"/>
<dbReference type="AlphaFoldDB" id="T1IQ01"/>
<evidence type="ECO:0000259" key="1">
    <source>
        <dbReference type="Pfam" id="PF00629"/>
    </source>
</evidence>
<organism evidence="2 3">
    <name type="scientific">Strigamia maritima</name>
    <name type="common">European centipede</name>
    <name type="synonym">Geophilus maritimus</name>
    <dbReference type="NCBI Taxonomy" id="126957"/>
    <lineage>
        <taxon>Eukaryota</taxon>
        <taxon>Metazoa</taxon>
        <taxon>Ecdysozoa</taxon>
        <taxon>Arthropoda</taxon>
        <taxon>Myriapoda</taxon>
        <taxon>Chilopoda</taxon>
        <taxon>Pleurostigmophora</taxon>
        <taxon>Geophilomorpha</taxon>
        <taxon>Linotaeniidae</taxon>
        <taxon>Strigamia</taxon>
    </lineage>
</organism>
<dbReference type="Proteomes" id="UP000014500">
    <property type="component" value="Unassembled WGS sequence"/>
</dbReference>
<dbReference type="GO" id="GO:0016020">
    <property type="term" value="C:membrane"/>
    <property type="evidence" value="ECO:0007669"/>
    <property type="project" value="InterPro"/>
</dbReference>